<evidence type="ECO:0000313" key="3">
    <source>
        <dbReference type="EMBL" id="QBQ72902.1"/>
    </source>
</evidence>
<keyword evidence="1" id="KW-0167">Capsid protein</keyword>
<organism evidence="3 4">
    <name type="scientific">Klebsiella phage Patroon</name>
    <dbReference type="NCBI Taxonomy" id="2562180"/>
    <lineage>
        <taxon>Viruses</taxon>
        <taxon>Duplodnaviria</taxon>
        <taxon>Heunggongvirae</taxon>
        <taxon>Uroviricota</taxon>
        <taxon>Caudoviricetes</taxon>
        <taxon>Autographivirales</taxon>
        <taxon>Autotranscriptaviridae</taxon>
        <taxon>Studiervirinae</taxon>
        <taxon>Teetrevirus</taxon>
        <taxon>Teetrevirus patroon</taxon>
    </lineage>
</organism>
<keyword evidence="4" id="KW-1185">Reference proteome</keyword>
<comment type="subcellular location">
    <subcellularLocation>
        <location evidence="1">Virion</location>
    </subcellularLocation>
</comment>
<gene>
    <name evidence="3" type="ORF">CPT_Patroon_037</name>
</gene>
<name>A0A482MHT0_9CAUD</name>
<dbReference type="InterPro" id="IPR003343">
    <property type="entry name" value="Big_2"/>
</dbReference>
<dbReference type="GO" id="GO:0019028">
    <property type="term" value="C:viral capsid"/>
    <property type="evidence" value="ECO:0007669"/>
    <property type="project" value="UniProtKB-UniRule"/>
</dbReference>
<feature type="domain" description="BIG2" evidence="2">
    <location>
        <begin position="353"/>
        <end position="429"/>
    </location>
</feature>
<evidence type="ECO:0000313" key="4">
    <source>
        <dbReference type="Proteomes" id="UP000307106"/>
    </source>
</evidence>
<dbReference type="EMBL" id="MK608335">
    <property type="protein sequence ID" value="QBQ72902.1"/>
    <property type="molecule type" value="Genomic_DNA"/>
</dbReference>
<proteinExistence type="inferred from homology"/>
<dbReference type="Proteomes" id="UP000307106">
    <property type="component" value="Segment"/>
</dbReference>
<dbReference type="SMART" id="SM00635">
    <property type="entry name" value="BID_2"/>
    <property type="match status" value="1"/>
</dbReference>
<keyword evidence="1" id="KW-0946">Virion</keyword>
<dbReference type="InterPro" id="IPR008964">
    <property type="entry name" value="Invasin/intimin_cell_adhesion"/>
</dbReference>
<protein>
    <recommendedName>
        <fullName evidence="1">Minor capsid protein</fullName>
    </recommendedName>
    <alternativeName>
        <fullName evidence="1">Minor head protein</fullName>
    </alternativeName>
</protein>
<dbReference type="InterPro" id="IPR039009">
    <property type="entry name" value="Capsid_Gp10A/Gp10B_dom"/>
</dbReference>
<comment type="miscellaneous">
    <text evidence="1">The minor capsid protein is produced by a -1 ribosomal frameshift near the C-terminus of the ORF coding for the major capsid protein, producing a protein with a C-terminal extension compared to the major capsid protein. The major capsid protein is produced by conventional translation of the same ORF.</text>
</comment>
<dbReference type="SUPFAM" id="SSF49373">
    <property type="entry name" value="Invasin/intimin cell-adhesion fragments"/>
    <property type="match status" value="1"/>
</dbReference>
<comment type="function">
    <text evidence="1">Assembles with the major capsid protein to form an icosahedral capsid. The major and minor capsid proteins are incorporated into the capsid in about a 90/10 ratio respectively. Once the capsid is formed, encapsidates one single copy of the viral genome.</text>
</comment>
<comment type="subunit">
    <text evidence="1">Interacts with the connector protein and the major capsid protein.</text>
</comment>
<sequence>MANIQGGQQIGTNQGKGKGQSAADKLALFLKVFGGEVLTAFARTSVTMPRHMLRSIASGKSAQFPVIGRTKAAYLKPGENLDDKRKDIKHTEKVIHIDGLLTADVLIYDIEDAMNHYDVRAEYTAQLGESLAMAADGAVLAELAGLVNLPDASNENIEGLGKPTVLTLVKPTTGDLTDPVELGKAIIAQLTVARAALTKNYVPAADRTFYTTPDNYSAILAALMPNAANYQALIDPERGTIRNVMGFEVVEVPHLTAGGAGDDREDTPAGQKHAFPATSSTTVKVALDNVVGLFQHRSAVGTVKLKDLALERARRANYQADQIIAKYAMGHGGLRPEAAGAIVLPKGVGVIPDPTGVTLSQKTMSLDVGASKALTSTVTPADAVQAVTFTSSNAKIATVDASGTVTAVGAGSADITATTVNGLTAVCKVTVKAVEPPVEG</sequence>
<reference evidence="3 4" key="1">
    <citation type="journal article" date="2019" name="Microbiol. Resour. Announc.">
        <title>Complete Genome Sequence of Klebsiella pneumoniae Podophage Patroon.</title>
        <authorList>
            <person name="Tran R."/>
            <person name="Kongari R."/>
            <person name="Lessor L."/>
            <person name="Gill J.J."/>
            <person name="Liu M."/>
        </authorList>
    </citation>
    <scope>NUCLEOTIDE SEQUENCE [LARGE SCALE GENOMIC DNA]</scope>
</reference>
<dbReference type="InterPro" id="IPR049301">
    <property type="entry name" value="Capsid_Gp10A/Gp10B-like_dom"/>
</dbReference>
<evidence type="ECO:0000259" key="2">
    <source>
        <dbReference type="SMART" id="SM00635"/>
    </source>
</evidence>
<dbReference type="HAMAP" id="MF_04119">
    <property type="entry name" value="CAPSID_PROTEIN_T7"/>
    <property type="match status" value="1"/>
</dbReference>
<evidence type="ECO:0000256" key="1">
    <source>
        <dbReference type="HAMAP-Rule" id="MF_04119"/>
    </source>
</evidence>
<accession>A0A482MHT0</accession>
<dbReference type="Pfam" id="PF02368">
    <property type="entry name" value="Big_2"/>
    <property type="match status" value="1"/>
</dbReference>
<comment type="similarity">
    <text evidence="1">Belongs to the T7virus minor capsid protein family.</text>
</comment>
<dbReference type="Gene3D" id="2.60.40.1080">
    <property type="match status" value="1"/>
</dbReference>
<dbReference type="Pfam" id="PF21703">
    <property type="entry name" value="Gp10A-like"/>
    <property type="match status" value="1"/>
</dbReference>